<evidence type="ECO:0000313" key="3">
    <source>
        <dbReference type="Proteomes" id="UP001322138"/>
    </source>
</evidence>
<sequence>MIQIQIIAEAKWLIVYDNVESFDVLVTHWPNLAANGHALITTRNTDLAWEPAEIGIEVETWDIDNGAKCIIHLLADHISADVLASQFNSALELSERLSGHALALDRMAGVIHKRGWTIGQLVEIYDRAPEFGQNGIGPVWQISFQNLSVNASSILAVISCCSADRIPEMLFQPGEPGKLATELPWCGDVLTLSEAVVELQTLSLVKKDRDTCELSCHRLIQSHFQDFLGEEGRAKAHRMASKLVFLAFPERAPHLHEHWERCSVYVPHILALSKMFRQERLRNSRFHTCREFCEVATTCERYLLEQHEFEELKEVCEVNQEAILTLQGEERLWDMLSSIPSYLGQLYLRSGYHRKGLKCLEKSLEIRIREPDGDQMEVSWSEHNIGEAYVTMMELDKAYEWFKKAAATWKRWSESAKPSDPPRRPYSPFQKMSMATCLLYMGRLKEARAEIEGPYKEYMRNQGEQWANAAYASFLIGRIEMEEKNFSNAESYFMQAQNLWLSKQQARTSYFNAACMYRTGCCALDQGNVQASIKHITDAMVITYLHKEDMVGEHARCLYKLSQALYEDESREAEAEMLLQEAETLYFSRSEDQGRTPTEKDYDGLVHMQWR</sequence>
<dbReference type="Pfam" id="PF25000">
    <property type="entry name" value="DUF7779"/>
    <property type="match status" value="1"/>
</dbReference>
<evidence type="ECO:0000313" key="2">
    <source>
        <dbReference type="EMBL" id="KAK4643018.1"/>
    </source>
</evidence>
<keyword evidence="3" id="KW-1185">Reference proteome</keyword>
<dbReference type="SUPFAM" id="SSF48452">
    <property type="entry name" value="TPR-like"/>
    <property type="match status" value="2"/>
</dbReference>
<dbReference type="Pfam" id="PF13424">
    <property type="entry name" value="TPR_12"/>
    <property type="match status" value="1"/>
</dbReference>
<dbReference type="InterPro" id="IPR027417">
    <property type="entry name" value="P-loop_NTPase"/>
</dbReference>
<evidence type="ECO:0000259" key="1">
    <source>
        <dbReference type="Pfam" id="PF25000"/>
    </source>
</evidence>
<dbReference type="InterPro" id="IPR011990">
    <property type="entry name" value="TPR-like_helical_dom_sf"/>
</dbReference>
<dbReference type="Gene3D" id="1.25.40.10">
    <property type="entry name" value="Tetratricopeptide repeat domain"/>
    <property type="match status" value="2"/>
</dbReference>
<reference evidence="2 3" key="1">
    <citation type="journal article" date="2023" name="bioRxiv">
        <title>High-quality genome assemblies of four members of thePodospora anserinaspecies complex.</title>
        <authorList>
            <person name="Ament-Velasquez S.L."/>
            <person name="Vogan A.A."/>
            <person name="Wallerman O."/>
            <person name="Hartmann F."/>
            <person name="Gautier V."/>
            <person name="Silar P."/>
            <person name="Giraud T."/>
            <person name="Johannesson H."/>
        </authorList>
    </citation>
    <scope>NUCLEOTIDE SEQUENCE [LARGE SCALE GENOMIC DNA]</scope>
    <source>
        <strain evidence="2 3">CBS 112042</strain>
    </source>
</reference>
<protein>
    <recommendedName>
        <fullName evidence="1">DUF7779 domain-containing protein</fullName>
    </recommendedName>
</protein>
<comment type="caution">
    <text evidence="2">The sequence shown here is derived from an EMBL/GenBank/DDBJ whole genome shotgun (WGS) entry which is preliminary data.</text>
</comment>
<dbReference type="GeneID" id="87890840"/>
<dbReference type="SUPFAM" id="SSF52540">
    <property type="entry name" value="P-loop containing nucleoside triphosphate hydrolases"/>
    <property type="match status" value="1"/>
</dbReference>
<dbReference type="EMBL" id="JAFFGZ010000006">
    <property type="protein sequence ID" value="KAK4643018.1"/>
    <property type="molecule type" value="Genomic_DNA"/>
</dbReference>
<accession>A0ABR0FHU4</accession>
<feature type="domain" description="DUF7779" evidence="1">
    <location>
        <begin position="143"/>
        <end position="226"/>
    </location>
</feature>
<gene>
    <name evidence="2" type="ORF">QC761_000320</name>
</gene>
<proteinExistence type="predicted"/>
<dbReference type="InterPro" id="IPR056681">
    <property type="entry name" value="DUF7779"/>
</dbReference>
<dbReference type="Proteomes" id="UP001322138">
    <property type="component" value="Unassembled WGS sequence"/>
</dbReference>
<dbReference type="RefSeq" id="XP_062731994.1">
    <property type="nucleotide sequence ID" value="XM_062871783.1"/>
</dbReference>
<name>A0ABR0FHU4_9PEZI</name>
<organism evidence="2 3">
    <name type="scientific">Podospora bellae-mahoneyi</name>
    <dbReference type="NCBI Taxonomy" id="2093777"/>
    <lineage>
        <taxon>Eukaryota</taxon>
        <taxon>Fungi</taxon>
        <taxon>Dikarya</taxon>
        <taxon>Ascomycota</taxon>
        <taxon>Pezizomycotina</taxon>
        <taxon>Sordariomycetes</taxon>
        <taxon>Sordariomycetidae</taxon>
        <taxon>Sordariales</taxon>
        <taxon>Podosporaceae</taxon>
        <taxon>Podospora</taxon>
    </lineage>
</organism>